<organism evidence="1 2">
    <name type="scientific">Actinomadura bangladeshensis</name>
    <dbReference type="NCBI Taxonomy" id="453573"/>
    <lineage>
        <taxon>Bacteria</taxon>
        <taxon>Bacillati</taxon>
        <taxon>Actinomycetota</taxon>
        <taxon>Actinomycetes</taxon>
        <taxon>Streptosporangiales</taxon>
        <taxon>Thermomonosporaceae</taxon>
        <taxon>Actinomadura</taxon>
    </lineage>
</organism>
<dbReference type="EMBL" id="JAAGLI010001128">
    <property type="protein sequence ID" value="NEA29090.1"/>
    <property type="molecule type" value="Genomic_DNA"/>
</dbReference>
<comment type="caution">
    <text evidence="1">The sequence shown here is derived from an EMBL/GenBank/DDBJ whole genome shotgun (WGS) entry which is preliminary data.</text>
</comment>
<accession>A0A6L9QUA5</accession>
<dbReference type="Proteomes" id="UP000475532">
    <property type="component" value="Unassembled WGS sequence"/>
</dbReference>
<reference evidence="1 2" key="1">
    <citation type="submission" date="2020-01" db="EMBL/GenBank/DDBJ databases">
        <title>Insect and environment-associated Actinomycetes.</title>
        <authorList>
            <person name="Currrie C."/>
            <person name="Chevrette M."/>
            <person name="Carlson C."/>
            <person name="Stubbendieck R."/>
            <person name="Wendt-Pienkowski E."/>
        </authorList>
    </citation>
    <scope>NUCLEOTIDE SEQUENCE [LARGE SCALE GENOMIC DNA]</scope>
    <source>
        <strain evidence="1 2">SID10258</strain>
    </source>
</reference>
<evidence type="ECO:0000313" key="2">
    <source>
        <dbReference type="Proteomes" id="UP000475532"/>
    </source>
</evidence>
<dbReference type="AlphaFoldDB" id="A0A6L9QUA5"/>
<gene>
    <name evidence="1" type="ORF">G3I70_42310</name>
</gene>
<evidence type="ECO:0000313" key="1">
    <source>
        <dbReference type="EMBL" id="NEA29090.1"/>
    </source>
</evidence>
<protein>
    <submittedName>
        <fullName evidence="1">Uncharacterized protein</fullName>
    </submittedName>
</protein>
<sequence length="49" mass="5147">MPVRSSLASRGGEVFSVYRCGNGGSDWALRAWNGTGYFHNSNTGGAHAS</sequence>
<proteinExistence type="predicted"/>
<dbReference type="RefSeq" id="WP_163063820.1">
    <property type="nucleotide sequence ID" value="NZ_JAAGLI010001128.1"/>
</dbReference>
<name>A0A6L9QUA5_9ACTN</name>